<dbReference type="GO" id="GO:0000155">
    <property type="term" value="F:phosphorelay sensor kinase activity"/>
    <property type="evidence" value="ECO:0007669"/>
    <property type="project" value="InterPro"/>
</dbReference>
<dbReference type="InterPro" id="IPR003661">
    <property type="entry name" value="HisK_dim/P_dom"/>
</dbReference>
<dbReference type="PANTHER" id="PTHR45339">
    <property type="entry name" value="HYBRID SIGNAL TRANSDUCTION HISTIDINE KINASE J"/>
    <property type="match status" value="1"/>
</dbReference>
<dbReference type="Gene3D" id="3.40.50.2300">
    <property type="match status" value="1"/>
</dbReference>
<evidence type="ECO:0000259" key="8">
    <source>
        <dbReference type="PROSITE" id="PS50110"/>
    </source>
</evidence>
<gene>
    <name evidence="9" type="ORF">E2L08_11040</name>
</gene>
<dbReference type="InterPro" id="IPR005467">
    <property type="entry name" value="His_kinase_dom"/>
</dbReference>
<keyword evidence="3 5" id="KW-0597">Phosphoprotein</keyword>
<evidence type="ECO:0000256" key="4">
    <source>
        <dbReference type="ARBA" id="ARBA00023012"/>
    </source>
</evidence>
<comment type="catalytic activity">
    <reaction evidence="1">
        <text>ATP + protein L-histidine = ADP + protein N-phospho-L-histidine.</text>
        <dbReference type="EC" id="2.7.13.3"/>
    </reaction>
</comment>
<dbReference type="CDD" id="cd00082">
    <property type="entry name" value="HisKA"/>
    <property type="match status" value="1"/>
</dbReference>
<dbReference type="Gene3D" id="3.30.565.10">
    <property type="entry name" value="Histidine kinase-like ATPase, C-terminal domain"/>
    <property type="match status" value="1"/>
</dbReference>
<dbReference type="Gene3D" id="1.10.287.130">
    <property type="match status" value="1"/>
</dbReference>
<dbReference type="PROSITE" id="PS50110">
    <property type="entry name" value="RESPONSE_REGULATORY"/>
    <property type="match status" value="1"/>
</dbReference>
<evidence type="ECO:0000313" key="9">
    <source>
        <dbReference type="EMBL" id="TDL78465.1"/>
    </source>
</evidence>
<keyword evidence="6" id="KW-0175">Coiled coil</keyword>
<name>A0A4R6A6F9_9RHOB</name>
<dbReference type="CDD" id="cd17546">
    <property type="entry name" value="REC_hyHK_CKI1_RcsC-like"/>
    <property type="match status" value="1"/>
</dbReference>
<dbReference type="Proteomes" id="UP000295701">
    <property type="component" value="Unassembled WGS sequence"/>
</dbReference>
<dbReference type="SMART" id="SM00448">
    <property type="entry name" value="REC"/>
    <property type="match status" value="1"/>
</dbReference>
<dbReference type="InterPro" id="IPR036097">
    <property type="entry name" value="HisK_dim/P_sf"/>
</dbReference>
<dbReference type="SUPFAM" id="SSF47384">
    <property type="entry name" value="Homodimeric domain of signal transducing histidine kinase"/>
    <property type="match status" value="1"/>
</dbReference>
<dbReference type="Pfam" id="PF00512">
    <property type="entry name" value="HisKA"/>
    <property type="match status" value="1"/>
</dbReference>
<feature type="domain" description="Response regulatory" evidence="8">
    <location>
        <begin position="583"/>
        <end position="702"/>
    </location>
</feature>
<dbReference type="SMART" id="SM00387">
    <property type="entry name" value="HATPase_c"/>
    <property type="match status" value="1"/>
</dbReference>
<comment type="caution">
    <text evidence="9">The sequence shown here is derived from an EMBL/GenBank/DDBJ whole genome shotgun (WGS) entry which is preliminary data.</text>
</comment>
<dbReference type="InterPro" id="IPR035965">
    <property type="entry name" value="PAS-like_dom_sf"/>
</dbReference>
<dbReference type="AlphaFoldDB" id="A0A4R6A6F9"/>
<dbReference type="FunFam" id="3.30.565.10:FF:000010">
    <property type="entry name" value="Sensor histidine kinase RcsC"/>
    <property type="match status" value="1"/>
</dbReference>
<proteinExistence type="predicted"/>
<evidence type="ECO:0000256" key="3">
    <source>
        <dbReference type="ARBA" id="ARBA00022553"/>
    </source>
</evidence>
<organism evidence="9 10">
    <name type="scientific">Palleronia sediminis</name>
    <dbReference type="NCBI Taxonomy" id="2547833"/>
    <lineage>
        <taxon>Bacteria</taxon>
        <taxon>Pseudomonadati</taxon>
        <taxon>Pseudomonadota</taxon>
        <taxon>Alphaproteobacteria</taxon>
        <taxon>Rhodobacterales</taxon>
        <taxon>Roseobacteraceae</taxon>
        <taxon>Palleronia</taxon>
    </lineage>
</organism>
<dbReference type="Pfam" id="PF02518">
    <property type="entry name" value="HATPase_c"/>
    <property type="match status" value="1"/>
</dbReference>
<evidence type="ECO:0000259" key="7">
    <source>
        <dbReference type="PROSITE" id="PS50109"/>
    </source>
</evidence>
<dbReference type="CDD" id="cd16922">
    <property type="entry name" value="HATPase_EvgS-ArcB-TorS-like"/>
    <property type="match status" value="1"/>
</dbReference>
<feature type="modified residue" description="4-aspartylphosphate" evidence="5">
    <location>
        <position position="632"/>
    </location>
</feature>
<evidence type="ECO:0000313" key="10">
    <source>
        <dbReference type="Proteomes" id="UP000295701"/>
    </source>
</evidence>
<evidence type="ECO:0000256" key="1">
    <source>
        <dbReference type="ARBA" id="ARBA00000085"/>
    </source>
</evidence>
<keyword evidence="10" id="KW-1185">Reference proteome</keyword>
<evidence type="ECO:0000256" key="2">
    <source>
        <dbReference type="ARBA" id="ARBA00012438"/>
    </source>
</evidence>
<dbReference type="SUPFAM" id="SSF55874">
    <property type="entry name" value="ATPase domain of HSP90 chaperone/DNA topoisomerase II/histidine kinase"/>
    <property type="match status" value="1"/>
</dbReference>
<dbReference type="PROSITE" id="PS50109">
    <property type="entry name" value="HIS_KIN"/>
    <property type="match status" value="1"/>
</dbReference>
<evidence type="ECO:0000256" key="5">
    <source>
        <dbReference type="PROSITE-ProRule" id="PRU00169"/>
    </source>
</evidence>
<dbReference type="Pfam" id="PF00072">
    <property type="entry name" value="Response_reg"/>
    <property type="match status" value="1"/>
</dbReference>
<protein>
    <recommendedName>
        <fullName evidence="2">histidine kinase</fullName>
        <ecNumber evidence="2">2.7.13.3</ecNumber>
    </recommendedName>
</protein>
<dbReference type="PANTHER" id="PTHR45339:SF5">
    <property type="entry name" value="HISTIDINE KINASE"/>
    <property type="match status" value="1"/>
</dbReference>
<dbReference type="InterPro" id="IPR036890">
    <property type="entry name" value="HATPase_C_sf"/>
</dbReference>
<evidence type="ECO:0000256" key="6">
    <source>
        <dbReference type="SAM" id="Coils"/>
    </source>
</evidence>
<feature type="domain" description="Histidine kinase" evidence="7">
    <location>
        <begin position="352"/>
        <end position="575"/>
    </location>
</feature>
<dbReference type="OrthoDB" id="9801651at2"/>
<keyword evidence="4" id="KW-0902">Two-component regulatory system</keyword>
<dbReference type="SMART" id="SM00388">
    <property type="entry name" value="HisKA"/>
    <property type="match status" value="1"/>
</dbReference>
<dbReference type="EMBL" id="SNAA01000011">
    <property type="protein sequence ID" value="TDL78465.1"/>
    <property type="molecule type" value="Genomic_DNA"/>
</dbReference>
<dbReference type="InterPro" id="IPR001789">
    <property type="entry name" value="Sig_transdc_resp-reg_receiver"/>
</dbReference>
<dbReference type="InterPro" id="IPR004358">
    <property type="entry name" value="Sig_transdc_His_kin-like_C"/>
</dbReference>
<dbReference type="PRINTS" id="PR00344">
    <property type="entry name" value="BCTRLSENSOR"/>
</dbReference>
<sequence>MPDPASRVNPAFTTARLWLGHDRHASPMTGLSDSIAAERRARLAAERMLARRQAEMQRSREELSDQAQALTEGIREKRAELARLEAEAAGLKATTERLRRERDHSRHVAAKTDRLLWEALQAMRDGFAVFDADGRMIVANTGFTALFEQLAEVRPGLSYARLAELLAGEGLVDTGAAGADWPAALIARHARDPIPDTVLSMWNGRQLRLSERRLPDGGLVSLCIDMTAFIRVETAIDAMPDGFCLFDADDRLVTANPRFRALRGADDTPPETPETADADWLARLRATAPGDDPEVMAPCGTWLRLHETATPDGGRAAMLIDVTAMKAQQAELVVAREAAEAASRAKSTFLANMSHEIRTPMNGILAMAGTLSAAELAPDLRDCAAALDGSARALMAVLDDVLDVSALDAGEMALNPAPFDPARLLDEVADMLGPVAAAKGLDLGIDRDIFLPPALVGDAGRIRQILLNLAGNAVKFTETGRVLLRATGRPEDAGPDRFRLHLTVEDTGPGVPPDRTDRLFAAFSQTDESHTRAHDGSGLGLALCKRLVALMGGEIWHRALDPHGACFGIAISLPAICADRPLRVLAAEDNATNRFVLGKMLADDDIELSFAENGAEALAAVQATPPDLVLMDISMPVMDGLETARRIRAWEAETGRPPLRIAALTAHAGSETAADCAAAGIDRHIAKPLSRAALEDELAPLRAARQAACALAKAGAPGSDNSGSCT</sequence>
<accession>A0A4R6A6F9</accession>
<feature type="coiled-coil region" evidence="6">
    <location>
        <begin position="60"/>
        <end position="101"/>
    </location>
</feature>
<reference evidence="9 10" key="1">
    <citation type="submission" date="2019-03" db="EMBL/GenBank/DDBJ databases">
        <title>Primorskyibacter sp. SS33 isolated from sediments.</title>
        <authorList>
            <person name="Xunke S."/>
        </authorList>
    </citation>
    <scope>NUCLEOTIDE SEQUENCE [LARGE SCALE GENOMIC DNA]</scope>
    <source>
        <strain evidence="9 10">SS33</strain>
    </source>
</reference>
<dbReference type="Pfam" id="PF12860">
    <property type="entry name" value="PAS_7"/>
    <property type="match status" value="1"/>
</dbReference>
<dbReference type="SUPFAM" id="SSF55785">
    <property type="entry name" value="PYP-like sensor domain (PAS domain)"/>
    <property type="match status" value="1"/>
</dbReference>
<dbReference type="InterPro" id="IPR003594">
    <property type="entry name" value="HATPase_dom"/>
</dbReference>
<dbReference type="RefSeq" id="WP_133397138.1">
    <property type="nucleotide sequence ID" value="NZ_SNAA01000011.1"/>
</dbReference>
<dbReference type="EC" id="2.7.13.3" evidence="2"/>
<dbReference type="SUPFAM" id="SSF52172">
    <property type="entry name" value="CheY-like"/>
    <property type="match status" value="1"/>
</dbReference>
<dbReference type="InterPro" id="IPR011006">
    <property type="entry name" value="CheY-like_superfamily"/>
</dbReference>